<gene>
    <name evidence="2" type="ORF">PGLA2088_LOCUS31243</name>
</gene>
<dbReference type="InterPro" id="IPR002885">
    <property type="entry name" value="PPR_rpt"/>
</dbReference>
<organism evidence="2 3">
    <name type="scientific">Polarella glacialis</name>
    <name type="common">Dinoflagellate</name>
    <dbReference type="NCBI Taxonomy" id="89957"/>
    <lineage>
        <taxon>Eukaryota</taxon>
        <taxon>Sar</taxon>
        <taxon>Alveolata</taxon>
        <taxon>Dinophyceae</taxon>
        <taxon>Suessiales</taxon>
        <taxon>Suessiaceae</taxon>
        <taxon>Polarella</taxon>
    </lineage>
</organism>
<feature type="non-terminal residue" evidence="2">
    <location>
        <position position="189"/>
    </location>
</feature>
<proteinExistence type="predicted"/>
<dbReference type="AlphaFoldDB" id="A0A813KE78"/>
<dbReference type="EMBL" id="CAJNNW010029251">
    <property type="protein sequence ID" value="CAE8699622.1"/>
    <property type="molecule type" value="Genomic_DNA"/>
</dbReference>
<dbReference type="InterPro" id="IPR011990">
    <property type="entry name" value="TPR-like_helical_dom_sf"/>
</dbReference>
<sequence length="189" mass="20841">MLQRGPVPDAFSFNSAMDACKSLAGSDHCTSWPWALWLLRELRQSRRIKPDVVTFNTAASACERGSFWAGALALLTEMRSLNLPSTPISYKTVMAACERASEWRVALAVLEAMHQHGHQLEFTGYRAALLAVCASGRVDEGLALFRGMAQEGLVQLWQISERFAVDLHGLPTEVARLAVFAALFDMAEQ</sequence>
<reference evidence="2" key="1">
    <citation type="submission" date="2021-02" db="EMBL/GenBank/DDBJ databases">
        <authorList>
            <person name="Dougan E. K."/>
            <person name="Rhodes N."/>
            <person name="Thang M."/>
            <person name="Chan C."/>
        </authorList>
    </citation>
    <scope>NUCLEOTIDE SEQUENCE</scope>
</reference>
<evidence type="ECO:0000313" key="3">
    <source>
        <dbReference type="Proteomes" id="UP000626109"/>
    </source>
</evidence>
<evidence type="ECO:0000256" key="1">
    <source>
        <dbReference type="ARBA" id="ARBA00022737"/>
    </source>
</evidence>
<evidence type="ECO:0000313" key="2">
    <source>
        <dbReference type="EMBL" id="CAE8699622.1"/>
    </source>
</evidence>
<protein>
    <recommendedName>
        <fullName evidence="4">Pentacotripeptide-repeat region of PRORP domain-containing protein</fullName>
    </recommendedName>
</protein>
<comment type="caution">
    <text evidence="2">The sequence shown here is derived from an EMBL/GenBank/DDBJ whole genome shotgun (WGS) entry which is preliminary data.</text>
</comment>
<accession>A0A813KE78</accession>
<evidence type="ECO:0008006" key="4">
    <source>
        <dbReference type="Google" id="ProtNLM"/>
    </source>
</evidence>
<keyword evidence="1" id="KW-0677">Repeat</keyword>
<dbReference type="Proteomes" id="UP000626109">
    <property type="component" value="Unassembled WGS sequence"/>
</dbReference>
<dbReference type="Gene3D" id="1.25.40.10">
    <property type="entry name" value="Tetratricopeptide repeat domain"/>
    <property type="match status" value="1"/>
</dbReference>
<dbReference type="PANTHER" id="PTHR47447">
    <property type="entry name" value="OS03G0856100 PROTEIN"/>
    <property type="match status" value="1"/>
</dbReference>
<name>A0A813KE78_POLGL</name>
<dbReference type="PANTHER" id="PTHR47447:SF17">
    <property type="entry name" value="OS12G0638900 PROTEIN"/>
    <property type="match status" value="1"/>
</dbReference>
<dbReference type="Pfam" id="PF01535">
    <property type="entry name" value="PPR"/>
    <property type="match status" value="3"/>
</dbReference>